<evidence type="ECO:0000313" key="3">
    <source>
        <dbReference type="Proteomes" id="UP000554482"/>
    </source>
</evidence>
<feature type="region of interest" description="Disordered" evidence="1">
    <location>
        <begin position="1"/>
        <end position="23"/>
    </location>
</feature>
<comment type="caution">
    <text evidence="2">The sequence shown here is derived from an EMBL/GenBank/DDBJ whole genome shotgun (WGS) entry which is preliminary data.</text>
</comment>
<dbReference type="Proteomes" id="UP000554482">
    <property type="component" value="Unassembled WGS sequence"/>
</dbReference>
<evidence type="ECO:0000256" key="1">
    <source>
        <dbReference type="SAM" id="MobiDB-lite"/>
    </source>
</evidence>
<keyword evidence="3" id="KW-1185">Reference proteome</keyword>
<dbReference type="AlphaFoldDB" id="A0A7J6V9R4"/>
<evidence type="ECO:0000313" key="2">
    <source>
        <dbReference type="EMBL" id="KAF5181789.1"/>
    </source>
</evidence>
<sequence length="96" mass="10603">MRSKSRGSRPPGFDSKGTRVQDSNMCRQNVNKDDMIVSLLNCQTNGELQIFSDMVGIPLAPPLIGVSKRVDRTYGEKDFTNFVLNQKKISIGGAKV</sequence>
<accession>A0A7J6V9R4</accession>
<organism evidence="2 3">
    <name type="scientific">Thalictrum thalictroides</name>
    <name type="common">Rue-anemone</name>
    <name type="synonym">Anemone thalictroides</name>
    <dbReference type="NCBI Taxonomy" id="46969"/>
    <lineage>
        <taxon>Eukaryota</taxon>
        <taxon>Viridiplantae</taxon>
        <taxon>Streptophyta</taxon>
        <taxon>Embryophyta</taxon>
        <taxon>Tracheophyta</taxon>
        <taxon>Spermatophyta</taxon>
        <taxon>Magnoliopsida</taxon>
        <taxon>Ranunculales</taxon>
        <taxon>Ranunculaceae</taxon>
        <taxon>Thalictroideae</taxon>
        <taxon>Thalictrum</taxon>
    </lineage>
</organism>
<gene>
    <name evidence="2" type="ORF">FRX31_028626</name>
</gene>
<proteinExistence type="predicted"/>
<protein>
    <submittedName>
        <fullName evidence="2">Uncharacterized protein</fullName>
    </submittedName>
</protein>
<dbReference type="EMBL" id="JABWDY010035740">
    <property type="protein sequence ID" value="KAF5181789.1"/>
    <property type="molecule type" value="Genomic_DNA"/>
</dbReference>
<name>A0A7J6V9R4_THATH</name>
<reference evidence="2 3" key="1">
    <citation type="submission" date="2020-06" db="EMBL/GenBank/DDBJ databases">
        <title>Transcriptomic and genomic resources for Thalictrum thalictroides and T. hernandezii: Facilitating candidate gene discovery in an emerging model plant lineage.</title>
        <authorList>
            <person name="Arias T."/>
            <person name="Riano-Pachon D.M."/>
            <person name="Di Stilio V.S."/>
        </authorList>
    </citation>
    <scope>NUCLEOTIDE SEQUENCE [LARGE SCALE GENOMIC DNA]</scope>
    <source>
        <strain evidence="3">cv. WT478/WT964</strain>
        <tissue evidence="2">Leaves</tissue>
    </source>
</reference>